<dbReference type="Gene3D" id="3.40.50.1820">
    <property type="entry name" value="alpha/beta hydrolase"/>
    <property type="match status" value="1"/>
</dbReference>
<keyword evidence="3 5" id="KW-0378">Hydrolase</keyword>
<dbReference type="PANTHER" id="PTHR14189:SF0">
    <property type="entry name" value="PROTEIN PHOSPHATASE METHYLESTERASE 1"/>
    <property type="match status" value="1"/>
</dbReference>
<dbReference type="SUPFAM" id="SSF53474">
    <property type="entry name" value="alpha/beta-Hydrolases"/>
    <property type="match status" value="1"/>
</dbReference>
<comment type="function">
    <text evidence="5">Demethylates proteins that have been reversibly carboxymethylated.</text>
</comment>
<feature type="active site" evidence="6">
    <location>
        <position position="161"/>
    </location>
</feature>
<comment type="caution">
    <text evidence="9">The sequence shown here is derived from an EMBL/GenBank/DDBJ whole genome shotgun (WGS) entry which is preliminary data.</text>
</comment>
<gene>
    <name evidence="9" type="ORF">ABEB36_011091</name>
</gene>
<dbReference type="EC" id="3.1.1.-" evidence="5"/>
<evidence type="ECO:0000313" key="9">
    <source>
        <dbReference type="EMBL" id="KAL1492927.1"/>
    </source>
</evidence>
<evidence type="ECO:0000313" key="10">
    <source>
        <dbReference type="Proteomes" id="UP001566132"/>
    </source>
</evidence>
<evidence type="ECO:0000256" key="6">
    <source>
        <dbReference type="PIRSR" id="PIRSR022950-1"/>
    </source>
</evidence>
<dbReference type="InterPro" id="IPR029058">
    <property type="entry name" value="AB_hydrolase_fold"/>
</dbReference>
<keyword evidence="2 5" id="KW-0719">Serine esterase</keyword>
<keyword evidence="10" id="KW-1185">Reference proteome</keyword>
<dbReference type="PIRSF" id="PIRSF022950">
    <property type="entry name" value="PPase_methylesterase_euk"/>
    <property type="match status" value="1"/>
</dbReference>
<dbReference type="PANTHER" id="PTHR14189">
    <property type="entry name" value="PROTEIN PHOSPHATASE METHYLESTERASE-1 RELATED"/>
    <property type="match status" value="1"/>
</dbReference>
<evidence type="ECO:0000259" key="8">
    <source>
        <dbReference type="Pfam" id="PF12697"/>
    </source>
</evidence>
<accession>A0ABD1EE58</accession>
<feature type="region of interest" description="Disordered" evidence="7">
    <location>
        <begin position="1"/>
        <end position="21"/>
    </location>
</feature>
<feature type="domain" description="AB hydrolase-1" evidence="8">
    <location>
        <begin position="61"/>
        <end position="170"/>
    </location>
</feature>
<evidence type="ECO:0000256" key="5">
    <source>
        <dbReference type="PIRNR" id="PIRNR022950"/>
    </source>
</evidence>
<feature type="region of interest" description="Disordered" evidence="7">
    <location>
        <begin position="265"/>
        <end position="291"/>
    </location>
</feature>
<dbReference type="Proteomes" id="UP001566132">
    <property type="component" value="Unassembled WGS sequence"/>
</dbReference>
<dbReference type="EMBL" id="JBDJPC010000008">
    <property type="protein sequence ID" value="KAL1492927.1"/>
    <property type="molecule type" value="Genomic_DNA"/>
</dbReference>
<organism evidence="9 10">
    <name type="scientific">Hypothenemus hampei</name>
    <name type="common">Coffee berry borer</name>
    <dbReference type="NCBI Taxonomy" id="57062"/>
    <lineage>
        <taxon>Eukaryota</taxon>
        <taxon>Metazoa</taxon>
        <taxon>Ecdysozoa</taxon>
        <taxon>Arthropoda</taxon>
        <taxon>Hexapoda</taxon>
        <taxon>Insecta</taxon>
        <taxon>Pterygota</taxon>
        <taxon>Neoptera</taxon>
        <taxon>Endopterygota</taxon>
        <taxon>Coleoptera</taxon>
        <taxon>Polyphaga</taxon>
        <taxon>Cucujiformia</taxon>
        <taxon>Curculionidae</taxon>
        <taxon>Scolytinae</taxon>
        <taxon>Hypothenemus</taxon>
    </lineage>
</organism>
<comment type="catalytic activity">
    <reaction evidence="4">
        <text>[phosphatase 2A protein]-C-terminal L-leucine methyl ester + H2O = [phosphatase 2A protein]-C-terminal L-leucine + methanol + H(+)</text>
        <dbReference type="Rhea" id="RHEA:48548"/>
        <dbReference type="Rhea" id="RHEA-COMP:12134"/>
        <dbReference type="Rhea" id="RHEA-COMP:12135"/>
        <dbReference type="ChEBI" id="CHEBI:15377"/>
        <dbReference type="ChEBI" id="CHEBI:15378"/>
        <dbReference type="ChEBI" id="CHEBI:17790"/>
        <dbReference type="ChEBI" id="CHEBI:90516"/>
        <dbReference type="ChEBI" id="CHEBI:90517"/>
        <dbReference type="EC" id="3.1.1.89"/>
    </reaction>
</comment>
<evidence type="ECO:0000256" key="3">
    <source>
        <dbReference type="ARBA" id="ARBA00022801"/>
    </source>
</evidence>
<reference evidence="9 10" key="1">
    <citation type="submission" date="2024-05" db="EMBL/GenBank/DDBJ databases">
        <title>Genetic variation in Jamaican populations of the coffee berry borer (Hypothenemus hampei).</title>
        <authorList>
            <person name="Errbii M."/>
            <person name="Myrie A."/>
        </authorList>
    </citation>
    <scope>NUCLEOTIDE SEQUENCE [LARGE SCALE GENOMIC DNA]</scope>
    <source>
        <strain evidence="9">JA-Hopewell-2020-01-JO</strain>
        <tissue evidence="9">Whole body</tissue>
    </source>
</reference>
<evidence type="ECO:0000256" key="7">
    <source>
        <dbReference type="SAM" id="MobiDB-lite"/>
    </source>
</evidence>
<feature type="active site" evidence="6">
    <location>
        <position position="367"/>
    </location>
</feature>
<dbReference type="InterPro" id="IPR000073">
    <property type="entry name" value="AB_hydrolase_1"/>
</dbReference>
<name>A0ABD1EE58_HYPHA</name>
<dbReference type="InterPro" id="IPR016812">
    <property type="entry name" value="PPase_methylesterase_euk"/>
</dbReference>
<comment type="similarity">
    <text evidence="1 5">Belongs to the AB hydrolase superfamily.</text>
</comment>
<dbReference type="AlphaFoldDB" id="A0ABD1EE58"/>
<evidence type="ECO:0000256" key="4">
    <source>
        <dbReference type="ARBA" id="ARBA00049203"/>
    </source>
</evidence>
<dbReference type="Pfam" id="PF12697">
    <property type="entry name" value="Abhydrolase_6"/>
    <property type="match status" value="1"/>
</dbReference>
<feature type="active site" evidence="6">
    <location>
        <position position="138"/>
    </location>
</feature>
<protein>
    <recommendedName>
        <fullName evidence="5">Protein phosphatase methylesterase 1</fullName>
        <shortName evidence="5">PME-1</shortName>
        <ecNumber evidence="5">3.1.1.-</ecNumber>
    </recommendedName>
</protein>
<evidence type="ECO:0000256" key="2">
    <source>
        <dbReference type="ARBA" id="ARBA00022487"/>
    </source>
</evidence>
<sequence>MSDLRKSVLGLPHKKPSIGGSSKQTNFAPLKWHDYFDEEEFIQTDSGQHHIYIKGDKGPIILCLHGGGYNGLTWSLFAKEIFQNIECQIIALDFRGHGNTKTINDTDLSLETLTQDVVDVANTLTEREKTSIVLIGHSMGGAIAVNASYKIDSLVGLCVIDVVEGTALDALSSMQSILRGRPTHFNSLPEAIRWCYKGGQCHNLTAARISMPGQIINVKTGKLACDEWADFDKIDSSSVLSNVNTNLKLSKFALAEIREDTSCVPSDKVTQKPPLPDRGNGGDGNLFKNPNVCSDTDDEEGNYTWRIDLSKTEPYWQHWFQGLSEKFLSTRVPRVLLLANISGLDTKLTVGLMQGKFQMQVLAKTGHAVHEDQPYQVAEILSIYLVKQKCAETKPNFTMPLYPNTCC</sequence>
<dbReference type="GO" id="GO:0051723">
    <property type="term" value="F:protein methylesterase activity"/>
    <property type="evidence" value="ECO:0007669"/>
    <property type="project" value="UniProtKB-EC"/>
</dbReference>
<evidence type="ECO:0000256" key="1">
    <source>
        <dbReference type="ARBA" id="ARBA00008645"/>
    </source>
</evidence>
<proteinExistence type="inferred from homology"/>